<gene>
    <name evidence="2" type="ORF">EZS28_019826</name>
</gene>
<evidence type="ECO:0000313" key="3">
    <source>
        <dbReference type="Proteomes" id="UP000324800"/>
    </source>
</evidence>
<proteinExistence type="predicted"/>
<sequence>MSYQPCQKNKQAPPNRNSSNVAANELRKAIRRQVALSPLQQQQIFENATETENAIKTQRYAQAVLMKFIGYTEEQVHSNLVKQLVKDILTWTRKRDSGREICDLDLLLEYIRQLFPGSRLKWFKTRKAYVHCRNTHYGIYSGKVGRNSQSCSPELR</sequence>
<dbReference type="Proteomes" id="UP000324800">
    <property type="component" value="Unassembled WGS sequence"/>
</dbReference>
<organism evidence="2 3">
    <name type="scientific">Streblomastix strix</name>
    <dbReference type="NCBI Taxonomy" id="222440"/>
    <lineage>
        <taxon>Eukaryota</taxon>
        <taxon>Metamonada</taxon>
        <taxon>Preaxostyla</taxon>
        <taxon>Oxymonadida</taxon>
        <taxon>Streblomastigidae</taxon>
        <taxon>Streblomastix</taxon>
    </lineage>
</organism>
<dbReference type="AlphaFoldDB" id="A0A5J4VPS4"/>
<reference evidence="2 3" key="1">
    <citation type="submission" date="2019-03" db="EMBL/GenBank/DDBJ databases">
        <title>Single cell metagenomics reveals metabolic interactions within the superorganism composed of flagellate Streblomastix strix and complex community of Bacteroidetes bacteria on its surface.</title>
        <authorList>
            <person name="Treitli S.C."/>
            <person name="Kolisko M."/>
            <person name="Husnik F."/>
            <person name="Keeling P."/>
            <person name="Hampl V."/>
        </authorList>
    </citation>
    <scope>NUCLEOTIDE SEQUENCE [LARGE SCALE GENOMIC DNA]</scope>
    <source>
        <strain evidence="2">ST1C</strain>
    </source>
</reference>
<evidence type="ECO:0000313" key="2">
    <source>
        <dbReference type="EMBL" id="KAA6384647.1"/>
    </source>
</evidence>
<feature type="region of interest" description="Disordered" evidence="1">
    <location>
        <begin position="1"/>
        <end position="20"/>
    </location>
</feature>
<name>A0A5J4VPS4_9EUKA</name>
<evidence type="ECO:0000256" key="1">
    <source>
        <dbReference type="SAM" id="MobiDB-lite"/>
    </source>
</evidence>
<accession>A0A5J4VPS4</accession>
<dbReference type="EMBL" id="SNRW01005654">
    <property type="protein sequence ID" value="KAA6384647.1"/>
    <property type="molecule type" value="Genomic_DNA"/>
</dbReference>
<protein>
    <submittedName>
        <fullName evidence="2">Uncharacterized protein</fullName>
    </submittedName>
</protein>
<comment type="caution">
    <text evidence="2">The sequence shown here is derived from an EMBL/GenBank/DDBJ whole genome shotgun (WGS) entry which is preliminary data.</text>
</comment>